<organism evidence="1 2">
    <name type="scientific">Glarea lozoyensis (strain ATCC 74030 / MF5533)</name>
    <dbReference type="NCBI Taxonomy" id="1104152"/>
    <lineage>
        <taxon>Eukaryota</taxon>
        <taxon>Fungi</taxon>
        <taxon>Dikarya</taxon>
        <taxon>Ascomycota</taxon>
        <taxon>Pezizomycotina</taxon>
        <taxon>Leotiomycetes</taxon>
        <taxon>Helotiales</taxon>
        <taxon>Helotiaceae</taxon>
        <taxon>Glarea</taxon>
    </lineage>
</organism>
<evidence type="ECO:0000313" key="2">
    <source>
        <dbReference type="Proteomes" id="UP000005446"/>
    </source>
</evidence>
<keyword evidence="2" id="KW-1185">Reference proteome</keyword>
<dbReference type="OrthoDB" id="2993351at2759"/>
<evidence type="ECO:0000313" key="1">
    <source>
        <dbReference type="EMBL" id="EHL03035.1"/>
    </source>
</evidence>
<dbReference type="InterPro" id="IPR011057">
    <property type="entry name" value="Mss4-like_sf"/>
</dbReference>
<sequence length="193" mass="21651">MPAGSDIGLNARTLKDVDIESLTGNKFDGATLEPHFTPHKFHGTLPMTGTPDSKTCFGSCHCGATTMALQAKELVEDNEFIQKCNCSICSTEHLFCPMCGVYVYIRKKDDIPLEKFRKYGGSKSQGLGDEELKEKMKVWEGIVPVNLRCFEGVEWEKLNIKKGDWKGWLEGETFDDLDGSERMFLKEFSSTGF</sequence>
<protein>
    <recommendedName>
        <fullName evidence="3">CENP-V/GFA domain-containing protein</fullName>
    </recommendedName>
</protein>
<reference evidence="1 2" key="1">
    <citation type="journal article" date="2012" name="Eukaryot. Cell">
        <title>Genome sequence of the fungus Glarea lozoyensis: the first genome sequence of a species from the Helotiaceae family.</title>
        <authorList>
            <person name="Youssar L."/>
            <person name="Gruening B.A."/>
            <person name="Erxleben A."/>
            <person name="Guenther S."/>
            <person name="Huettel W."/>
        </authorList>
    </citation>
    <scope>NUCLEOTIDE SEQUENCE [LARGE SCALE GENOMIC DNA]</scope>
    <source>
        <strain evidence="2">ATCC 74030 / MF5533</strain>
    </source>
</reference>
<dbReference type="HOGENOM" id="CLU_1408906_0_0_1"/>
<evidence type="ECO:0008006" key="3">
    <source>
        <dbReference type="Google" id="ProtNLM"/>
    </source>
</evidence>
<dbReference type="PANTHER" id="PTHR28620">
    <property type="entry name" value="CENTROMERE PROTEIN V"/>
    <property type="match status" value="1"/>
</dbReference>
<gene>
    <name evidence="1" type="ORF">M7I_1009</name>
</gene>
<name>H0EEX2_GLAL7</name>
<comment type="caution">
    <text evidence="1">The sequence shown here is derived from an EMBL/GenBank/DDBJ whole genome shotgun (WGS) entry which is preliminary data.</text>
</comment>
<dbReference type="Proteomes" id="UP000005446">
    <property type="component" value="Unassembled WGS sequence"/>
</dbReference>
<dbReference type="InterPro" id="IPR052355">
    <property type="entry name" value="CENP-V-like"/>
</dbReference>
<proteinExistence type="predicted"/>
<accession>H0EEX2</accession>
<dbReference type="InParanoid" id="H0EEX2"/>
<dbReference type="AlphaFoldDB" id="H0EEX2"/>
<dbReference type="SUPFAM" id="SSF51316">
    <property type="entry name" value="Mss4-like"/>
    <property type="match status" value="1"/>
</dbReference>
<dbReference type="EMBL" id="AGUE01000016">
    <property type="protein sequence ID" value="EHL03035.1"/>
    <property type="molecule type" value="Genomic_DNA"/>
</dbReference>
<dbReference type="PANTHER" id="PTHR28620:SF1">
    <property type="entry name" value="CENP-V_GFA DOMAIN-CONTAINING PROTEIN"/>
    <property type="match status" value="1"/>
</dbReference>